<protein>
    <submittedName>
        <fullName evidence="2">Conserved repeat domain protein</fullName>
    </submittedName>
</protein>
<name>A0A563W353_9CYAN</name>
<feature type="domain" description="DUF11" evidence="1">
    <location>
        <begin position="470"/>
        <end position="576"/>
    </location>
</feature>
<dbReference type="Proteomes" id="UP000320055">
    <property type="component" value="Unassembled WGS sequence"/>
</dbReference>
<dbReference type="InterPro" id="IPR008966">
    <property type="entry name" value="Adhesion_dom_sf"/>
</dbReference>
<dbReference type="NCBIfam" id="TIGR01451">
    <property type="entry name" value="B_ant_repeat"/>
    <property type="match status" value="1"/>
</dbReference>
<dbReference type="InterPro" id="IPR047589">
    <property type="entry name" value="DUF11_rpt"/>
</dbReference>
<sequence length="854" mass="89701">MRKSYLYSSTGSTINSVISITSTTNNTFVYYDHWEDGYESDISNPVQSSTEIWGDGDLTNGIAPGTSNDLLNEGDVISLENEVTLPRQSSDVKYDGRDKIASSKAIAVTRSAWGTSPGTVLAGAVEVYDTAKYGTDFRVPVGQDVNAASIFEYTSLHITAASDNTQVTINKNDGGSTSDVIVTLNEGETYLVNGGVNAGATVSATNPVQAHLITGDVGAFYESRWFTLYPFDQWSTSYYSPVGTAVSSDPTKIYIYNPNGTTLTVNYETLGGTGSLTVDPGVVEVFEMPANSGARFASANGTDTFFAVGAVDADDASNATHDWGFSLVPEGNLTPTVVIGWGPSTADLSTQGNPIWVTAEEDTIIYVNYDGDSTTGSQTDPNGNQYDVKYDLSKLESRKIFDPDNDQTGMRIYTVDGTNITAAWGLDPATASAGNPFLDMGTTVLPLPVASAKKSASLGVDNSSPANGLYDPGDIIQYDITVNNDSVVVLGNVNVSDIIPNGLNYVDGSLSVNGGTFTGDPGSTSFPLDEGGLNIGNVAVGTSATVTFQMEIDPSFTGSSIQNSAVIDSDEEDFNLDVAIAIANEPSTTTFTDDTGTAVTFYEENDTIYIQVNDPDYLSDSTIGGTVQVTLTNPDTGDRETITLTEDNDTGVFTGSIPSSTSSGQGVEDATLYALAGNQLEVSYTDPSFSEDTSSDSVPAVAIPTDTKILYLSDTGDLDRIDPVASSDGTTAQSGTLGLASLVGVDFDSDTTGNSSPTNWNVLGAGNNTLGDNESLIDENGVDSGYELNIQVFGSGSTWTGDPSATNTLPSNLDAKIDNNIYYSSGITATWSGLDTSTVYDVYVFGCAIRLVET</sequence>
<evidence type="ECO:0000259" key="1">
    <source>
        <dbReference type="Pfam" id="PF01345"/>
    </source>
</evidence>
<dbReference type="Gene3D" id="2.60.40.740">
    <property type="match status" value="1"/>
</dbReference>
<evidence type="ECO:0000313" key="3">
    <source>
        <dbReference type="Proteomes" id="UP000320055"/>
    </source>
</evidence>
<dbReference type="Pfam" id="PF01345">
    <property type="entry name" value="DUF11"/>
    <property type="match status" value="1"/>
</dbReference>
<dbReference type="InterPro" id="IPR001434">
    <property type="entry name" value="OmcB-like_DUF11"/>
</dbReference>
<dbReference type="RefSeq" id="WP_144876402.1">
    <property type="nucleotide sequence ID" value="NZ_LR214398.1"/>
</dbReference>
<keyword evidence="3" id="KW-1185">Reference proteome</keyword>
<dbReference type="EMBL" id="CAACVJ010000630">
    <property type="protein sequence ID" value="VEP17973.1"/>
    <property type="molecule type" value="Genomic_DNA"/>
</dbReference>
<accession>A0A563W353</accession>
<proteinExistence type="predicted"/>
<reference evidence="2 3" key="1">
    <citation type="submission" date="2019-01" db="EMBL/GenBank/DDBJ databases">
        <authorList>
            <person name="Brito A."/>
        </authorList>
    </citation>
    <scope>NUCLEOTIDE SEQUENCE [LARGE SCALE GENOMIC DNA]</scope>
    <source>
        <strain evidence="2">1</strain>
    </source>
</reference>
<evidence type="ECO:0000313" key="2">
    <source>
        <dbReference type="EMBL" id="VEP17973.1"/>
    </source>
</evidence>
<dbReference type="AlphaFoldDB" id="A0A563W353"/>
<dbReference type="SUPFAM" id="SSF49401">
    <property type="entry name" value="Bacterial adhesins"/>
    <property type="match status" value="1"/>
</dbReference>
<organism evidence="2 3">
    <name type="scientific">Hyella patelloides LEGE 07179</name>
    <dbReference type="NCBI Taxonomy" id="945734"/>
    <lineage>
        <taxon>Bacteria</taxon>
        <taxon>Bacillati</taxon>
        <taxon>Cyanobacteriota</taxon>
        <taxon>Cyanophyceae</taxon>
        <taxon>Pleurocapsales</taxon>
        <taxon>Hyellaceae</taxon>
        <taxon>Hyella</taxon>
    </lineage>
</organism>
<dbReference type="OrthoDB" id="6074739at2"/>
<gene>
    <name evidence="2" type="ORF">H1P_6660002</name>
</gene>